<reference evidence="1 2" key="1">
    <citation type="journal article" date="2018" name="Int. J. Syst. Evol. Microbiol.">
        <title>Zhouia spongiae sp. nov., isolated from a marine sponge.</title>
        <authorList>
            <person name="Zhuang L."/>
            <person name="Lin B."/>
            <person name="Qin F."/>
            <person name="Luo L."/>
        </authorList>
    </citation>
    <scope>NUCLEOTIDE SEQUENCE [LARGE SCALE GENOMIC DNA]</scope>
    <source>
        <strain evidence="1 2">HN-Y44</strain>
    </source>
</reference>
<dbReference type="Proteomes" id="UP000829476">
    <property type="component" value="Chromosome"/>
</dbReference>
<organism evidence="1 2">
    <name type="scientific">Zhouia spongiae</name>
    <dbReference type="NCBI Taxonomy" id="2202721"/>
    <lineage>
        <taxon>Bacteria</taxon>
        <taxon>Pseudomonadati</taxon>
        <taxon>Bacteroidota</taxon>
        <taxon>Flavobacteriia</taxon>
        <taxon>Flavobacteriales</taxon>
        <taxon>Flavobacteriaceae</taxon>
        <taxon>Zhouia</taxon>
    </lineage>
</organism>
<evidence type="ECO:0000313" key="1">
    <source>
        <dbReference type="EMBL" id="UNY99064.1"/>
    </source>
</evidence>
<dbReference type="EMBL" id="CP094326">
    <property type="protein sequence ID" value="UNY99064.1"/>
    <property type="molecule type" value="Genomic_DNA"/>
</dbReference>
<name>A0ABY3YMR2_9FLAO</name>
<sequence length="189" mass="21741">MMIKDFSIVDKNGLSYETTWNNDNVKVKETLKNRENPETKRLIKLVSQEYNVGIKWVYEDKEIVLINNDVIFGCPSIDMQYVIAIYSGDQTEYIPPNNAVIYNADGSIHKVLSVPLLISDAAKNQGWYKRQPDTTIGFTGVDWKTNSKGEKVVVIEISDHYYRIMKEFRVLNPETGEFGECIGSRIEYK</sequence>
<gene>
    <name evidence="1" type="ORF">MQE36_01640</name>
</gene>
<evidence type="ECO:0000313" key="2">
    <source>
        <dbReference type="Proteomes" id="UP000829476"/>
    </source>
</evidence>
<accession>A0ABY3YMR2</accession>
<keyword evidence="2" id="KW-1185">Reference proteome</keyword>
<dbReference type="RefSeq" id="WP_242937464.1">
    <property type="nucleotide sequence ID" value="NZ_CP094326.1"/>
</dbReference>
<proteinExistence type="predicted"/>
<protein>
    <submittedName>
        <fullName evidence="1">Uncharacterized protein</fullName>
    </submittedName>
</protein>